<evidence type="ECO:0000313" key="8">
    <source>
        <dbReference type="EMBL" id="PKR80323.1"/>
    </source>
</evidence>
<dbReference type="Proteomes" id="UP000236654">
    <property type="component" value="Unassembled WGS sequence"/>
</dbReference>
<protein>
    <recommendedName>
        <fullName evidence="10">RNA polymerase subunit sigma-70</fullName>
    </recommendedName>
</protein>
<dbReference type="NCBIfam" id="TIGR02937">
    <property type="entry name" value="sigma70-ECF"/>
    <property type="match status" value="1"/>
</dbReference>
<dbReference type="InterPro" id="IPR013325">
    <property type="entry name" value="RNA_pol_sigma_r2"/>
</dbReference>
<dbReference type="Pfam" id="PF04542">
    <property type="entry name" value="Sigma70_r2"/>
    <property type="match status" value="1"/>
</dbReference>
<accession>A0A2I0R165</accession>
<evidence type="ECO:0000259" key="7">
    <source>
        <dbReference type="Pfam" id="PF08281"/>
    </source>
</evidence>
<dbReference type="InterPro" id="IPR036388">
    <property type="entry name" value="WH-like_DNA-bd_sf"/>
</dbReference>
<dbReference type="SUPFAM" id="SSF88946">
    <property type="entry name" value="Sigma2 domain of RNA polymerase sigma factors"/>
    <property type="match status" value="1"/>
</dbReference>
<evidence type="ECO:0000259" key="6">
    <source>
        <dbReference type="Pfam" id="PF04542"/>
    </source>
</evidence>
<keyword evidence="5" id="KW-0804">Transcription</keyword>
<dbReference type="InterPro" id="IPR007627">
    <property type="entry name" value="RNA_pol_sigma70_r2"/>
</dbReference>
<dbReference type="Gene3D" id="1.10.10.10">
    <property type="entry name" value="Winged helix-like DNA-binding domain superfamily/Winged helix DNA-binding domain"/>
    <property type="match status" value="1"/>
</dbReference>
<dbReference type="InterPro" id="IPR039425">
    <property type="entry name" value="RNA_pol_sigma-70-like"/>
</dbReference>
<sequence>MFLKLLRKYAQYSDVDLVSKYQATKDLYYLGLLFERYNEMTVSLALSYLKNEHDAEDAVMECFELMHKELATAQIKNFGGWYYTMVRNQLLKIKRKRGSHQAVELVEGLHDHGDADLFHMLFDTKESRMTEIVEEVLDKLKPIQEKCVKAFYMEGKSYKEISDQYSMTEKEVKSHLQNGKRKIKIELEKKNVKSVNEIS</sequence>
<evidence type="ECO:0000256" key="5">
    <source>
        <dbReference type="ARBA" id="ARBA00023163"/>
    </source>
</evidence>
<evidence type="ECO:0000256" key="3">
    <source>
        <dbReference type="ARBA" id="ARBA00023082"/>
    </source>
</evidence>
<dbReference type="GO" id="GO:0016987">
    <property type="term" value="F:sigma factor activity"/>
    <property type="evidence" value="ECO:0007669"/>
    <property type="project" value="UniProtKB-KW"/>
</dbReference>
<dbReference type="PANTHER" id="PTHR43133">
    <property type="entry name" value="RNA POLYMERASE ECF-TYPE SIGMA FACTO"/>
    <property type="match status" value="1"/>
</dbReference>
<keyword evidence="9" id="KW-1185">Reference proteome</keyword>
<gene>
    <name evidence="8" type="ORF">CW751_10755</name>
</gene>
<reference evidence="8 9" key="1">
    <citation type="submission" date="2017-12" db="EMBL/GenBank/DDBJ databases">
        <title>The draft genome sequence of Brumimicrobium saltpan LHR20.</title>
        <authorList>
            <person name="Do Z.-J."/>
            <person name="Luo H.-R."/>
        </authorList>
    </citation>
    <scope>NUCLEOTIDE SEQUENCE [LARGE SCALE GENOMIC DNA]</scope>
    <source>
        <strain evidence="8 9">LHR20</strain>
    </source>
</reference>
<keyword evidence="4" id="KW-0238">DNA-binding</keyword>
<dbReference type="PANTHER" id="PTHR43133:SF8">
    <property type="entry name" value="RNA POLYMERASE SIGMA FACTOR HI_1459-RELATED"/>
    <property type="match status" value="1"/>
</dbReference>
<dbReference type="SUPFAM" id="SSF88659">
    <property type="entry name" value="Sigma3 and sigma4 domains of RNA polymerase sigma factors"/>
    <property type="match status" value="1"/>
</dbReference>
<name>A0A2I0R165_9FLAO</name>
<evidence type="ECO:0000256" key="4">
    <source>
        <dbReference type="ARBA" id="ARBA00023125"/>
    </source>
</evidence>
<feature type="domain" description="RNA polymerase sigma factor 70 region 4 type 2" evidence="7">
    <location>
        <begin position="131"/>
        <end position="183"/>
    </location>
</feature>
<organism evidence="8 9">
    <name type="scientific">Brumimicrobium salinarum</name>
    <dbReference type="NCBI Taxonomy" id="2058658"/>
    <lineage>
        <taxon>Bacteria</taxon>
        <taxon>Pseudomonadati</taxon>
        <taxon>Bacteroidota</taxon>
        <taxon>Flavobacteriia</taxon>
        <taxon>Flavobacteriales</taxon>
        <taxon>Crocinitomicaceae</taxon>
        <taxon>Brumimicrobium</taxon>
    </lineage>
</organism>
<evidence type="ECO:0000256" key="1">
    <source>
        <dbReference type="ARBA" id="ARBA00010641"/>
    </source>
</evidence>
<feature type="domain" description="RNA polymerase sigma-70 region 2" evidence="6">
    <location>
        <begin position="33"/>
        <end position="98"/>
    </location>
</feature>
<evidence type="ECO:0000313" key="9">
    <source>
        <dbReference type="Proteomes" id="UP000236654"/>
    </source>
</evidence>
<evidence type="ECO:0008006" key="10">
    <source>
        <dbReference type="Google" id="ProtNLM"/>
    </source>
</evidence>
<proteinExistence type="inferred from homology"/>
<comment type="caution">
    <text evidence="8">The sequence shown here is derived from an EMBL/GenBank/DDBJ whole genome shotgun (WGS) entry which is preliminary data.</text>
</comment>
<keyword evidence="3" id="KW-0731">Sigma factor</keyword>
<dbReference type="InterPro" id="IPR014284">
    <property type="entry name" value="RNA_pol_sigma-70_dom"/>
</dbReference>
<dbReference type="AlphaFoldDB" id="A0A2I0R165"/>
<dbReference type="Gene3D" id="1.10.1740.10">
    <property type="match status" value="1"/>
</dbReference>
<dbReference type="EMBL" id="PJNI01000011">
    <property type="protein sequence ID" value="PKR80323.1"/>
    <property type="molecule type" value="Genomic_DNA"/>
</dbReference>
<dbReference type="GO" id="GO:0006352">
    <property type="term" value="P:DNA-templated transcription initiation"/>
    <property type="evidence" value="ECO:0007669"/>
    <property type="project" value="InterPro"/>
</dbReference>
<dbReference type="InterPro" id="IPR013324">
    <property type="entry name" value="RNA_pol_sigma_r3/r4-like"/>
</dbReference>
<dbReference type="GO" id="GO:0003677">
    <property type="term" value="F:DNA binding"/>
    <property type="evidence" value="ECO:0007669"/>
    <property type="project" value="UniProtKB-KW"/>
</dbReference>
<keyword evidence="2" id="KW-0805">Transcription regulation</keyword>
<dbReference type="InterPro" id="IPR013249">
    <property type="entry name" value="RNA_pol_sigma70_r4_t2"/>
</dbReference>
<comment type="similarity">
    <text evidence="1">Belongs to the sigma-70 factor family. ECF subfamily.</text>
</comment>
<dbReference type="Pfam" id="PF08281">
    <property type="entry name" value="Sigma70_r4_2"/>
    <property type="match status" value="1"/>
</dbReference>
<evidence type="ECO:0000256" key="2">
    <source>
        <dbReference type="ARBA" id="ARBA00023015"/>
    </source>
</evidence>